<dbReference type="Proteomes" id="UP000193144">
    <property type="component" value="Unassembled WGS sequence"/>
</dbReference>
<comment type="caution">
    <text evidence="3">The sequence shown here is derived from an EMBL/GenBank/DDBJ whole genome shotgun (WGS) entry which is preliminary data.</text>
</comment>
<dbReference type="PROSITE" id="PS50097">
    <property type="entry name" value="BTB"/>
    <property type="match status" value="1"/>
</dbReference>
<dbReference type="Gene3D" id="3.30.710.10">
    <property type="entry name" value="Potassium Channel Kv1.1, Chain A"/>
    <property type="match status" value="1"/>
</dbReference>
<accession>A0A1Y2A6Q9</accession>
<dbReference type="PANTHER" id="PTHR47843">
    <property type="entry name" value="BTB DOMAIN-CONTAINING PROTEIN-RELATED"/>
    <property type="match status" value="1"/>
</dbReference>
<protein>
    <recommendedName>
        <fullName evidence="2">BTB domain-containing protein</fullName>
    </recommendedName>
</protein>
<name>A0A1Y2A6Q9_9PLEO</name>
<dbReference type="PANTHER" id="PTHR47843:SF5">
    <property type="entry name" value="BTB_POZ DOMAIN PROTEIN"/>
    <property type="match status" value="1"/>
</dbReference>
<gene>
    <name evidence="3" type="ORF">BCR34DRAFT_529423</name>
</gene>
<dbReference type="AlphaFoldDB" id="A0A1Y2A6Q9"/>
<feature type="region of interest" description="Disordered" evidence="1">
    <location>
        <begin position="42"/>
        <end position="65"/>
    </location>
</feature>
<proteinExistence type="predicted"/>
<reference evidence="3" key="1">
    <citation type="submission" date="2016-07" db="EMBL/GenBank/DDBJ databases">
        <title>Pervasive Adenine N6-methylation of Active Genes in Fungi.</title>
        <authorList>
            <consortium name="DOE Joint Genome Institute"/>
            <person name="Mondo S.J."/>
            <person name="Dannebaum R.O."/>
            <person name="Kuo R.C."/>
            <person name="Labutti K."/>
            <person name="Haridas S."/>
            <person name="Kuo A."/>
            <person name="Salamov A."/>
            <person name="Ahrendt S.R."/>
            <person name="Lipzen A."/>
            <person name="Sullivan W."/>
            <person name="Andreopoulos W.B."/>
            <person name="Clum A."/>
            <person name="Lindquist E."/>
            <person name="Daum C."/>
            <person name="Ramamoorthy G.K."/>
            <person name="Gryganskyi A."/>
            <person name="Culley D."/>
            <person name="Magnuson J.K."/>
            <person name="James T.Y."/>
            <person name="O'Malley M.A."/>
            <person name="Stajich J.E."/>
            <person name="Spatafora J.W."/>
            <person name="Visel A."/>
            <person name="Grigoriev I.V."/>
        </authorList>
    </citation>
    <scope>NUCLEOTIDE SEQUENCE [LARGE SCALE GENOMIC DNA]</scope>
    <source>
        <strain evidence="3">CBS 115471</strain>
    </source>
</reference>
<keyword evidence="4" id="KW-1185">Reference proteome</keyword>
<sequence>MFATPAFYPSSNVLNRSEYDFGPRGFKLSSMELLSRQSSESSFADDSTVKNPSPISSTSRLKKRNCHVETPRDPASYLTVGLKKHFEDAKFSDLVVKCREDEYHVHRVILCSHSQWFAKVCARSHADTIPQTIDLSADDPDAVDAMLQYCYQLDYADKFLGLSSAGYTIYTLAPHIDIYLLAERYSIPGLSRLAIEKFEARAVVLSRVEVNKDKFFQAIRLIYASTRSGNELRRVAVRLCADHSEQYILQGGKTAARVFKLMDEITAFRMDFIMELASRLK</sequence>
<dbReference type="EMBL" id="MCFA01000008">
    <property type="protein sequence ID" value="ORY18188.1"/>
    <property type="molecule type" value="Genomic_DNA"/>
</dbReference>
<evidence type="ECO:0000259" key="2">
    <source>
        <dbReference type="PROSITE" id="PS50097"/>
    </source>
</evidence>
<dbReference type="SMART" id="SM00225">
    <property type="entry name" value="BTB"/>
    <property type="match status" value="1"/>
</dbReference>
<evidence type="ECO:0000313" key="4">
    <source>
        <dbReference type="Proteomes" id="UP000193144"/>
    </source>
</evidence>
<dbReference type="SUPFAM" id="SSF54695">
    <property type="entry name" value="POZ domain"/>
    <property type="match status" value="1"/>
</dbReference>
<dbReference type="InterPro" id="IPR011333">
    <property type="entry name" value="SKP1/BTB/POZ_sf"/>
</dbReference>
<evidence type="ECO:0000256" key="1">
    <source>
        <dbReference type="SAM" id="MobiDB-lite"/>
    </source>
</evidence>
<dbReference type="STRING" id="1231657.A0A1Y2A6Q9"/>
<dbReference type="InterPro" id="IPR000210">
    <property type="entry name" value="BTB/POZ_dom"/>
</dbReference>
<dbReference type="OrthoDB" id="6359816at2759"/>
<evidence type="ECO:0000313" key="3">
    <source>
        <dbReference type="EMBL" id="ORY18188.1"/>
    </source>
</evidence>
<dbReference type="CDD" id="cd18186">
    <property type="entry name" value="BTB_POZ_ZBTB_KLHL-like"/>
    <property type="match status" value="1"/>
</dbReference>
<feature type="compositionally biased region" description="Polar residues" evidence="1">
    <location>
        <begin position="42"/>
        <end position="59"/>
    </location>
</feature>
<feature type="domain" description="BTB" evidence="2">
    <location>
        <begin position="92"/>
        <end position="151"/>
    </location>
</feature>
<organism evidence="3 4">
    <name type="scientific">Clohesyomyces aquaticus</name>
    <dbReference type="NCBI Taxonomy" id="1231657"/>
    <lineage>
        <taxon>Eukaryota</taxon>
        <taxon>Fungi</taxon>
        <taxon>Dikarya</taxon>
        <taxon>Ascomycota</taxon>
        <taxon>Pezizomycotina</taxon>
        <taxon>Dothideomycetes</taxon>
        <taxon>Pleosporomycetidae</taxon>
        <taxon>Pleosporales</taxon>
        <taxon>Lindgomycetaceae</taxon>
        <taxon>Clohesyomyces</taxon>
    </lineage>
</organism>
<dbReference type="Pfam" id="PF00651">
    <property type="entry name" value="BTB"/>
    <property type="match status" value="1"/>
</dbReference>